<keyword evidence="4" id="KW-0799">Topoisomerase</keyword>
<dbReference type="Pfam" id="PF00204">
    <property type="entry name" value="DNA_gyraseB"/>
    <property type="match status" value="1"/>
</dbReference>
<evidence type="ECO:0000256" key="2">
    <source>
        <dbReference type="ARBA" id="ARBA00001946"/>
    </source>
</evidence>
<evidence type="ECO:0000256" key="1">
    <source>
        <dbReference type="ARBA" id="ARBA00000185"/>
    </source>
</evidence>
<evidence type="ECO:0000256" key="4">
    <source>
        <dbReference type="ARBA" id="ARBA00023029"/>
    </source>
</evidence>
<keyword evidence="6" id="KW-0413">Isomerase</keyword>
<evidence type="ECO:0000259" key="7">
    <source>
        <dbReference type="Pfam" id="PF00204"/>
    </source>
</evidence>
<dbReference type="SUPFAM" id="SSF54211">
    <property type="entry name" value="Ribosomal protein S5 domain 2-like"/>
    <property type="match status" value="1"/>
</dbReference>
<dbReference type="InterPro" id="IPR020568">
    <property type="entry name" value="Ribosomal_Su5_D2-typ_SF"/>
</dbReference>
<evidence type="ECO:0000256" key="5">
    <source>
        <dbReference type="ARBA" id="ARBA00023125"/>
    </source>
</evidence>
<protein>
    <recommendedName>
        <fullName evidence="3">DNA topoisomerase (ATP-hydrolyzing)</fullName>
        <ecNumber evidence="3">5.6.2.2</ecNumber>
    </recommendedName>
</protein>
<dbReference type="Gene3D" id="3.30.230.10">
    <property type="match status" value="1"/>
</dbReference>
<dbReference type="PANTHER" id="PTHR10169">
    <property type="entry name" value="DNA TOPOISOMERASE/GYRASE"/>
    <property type="match status" value="1"/>
</dbReference>
<dbReference type="EC" id="5.6.2.2" evidence="3"/>
<gene>
    <name evidence="8" type="ORF">PR048_022291</name>
</gene>
<dbReference type="InterPro" id="IPR050634">
    <property type="entry name" value="DNA_Topoisomerase_II"/>
</dbReference>
<dbReference type="Proteomes" id="UP001159363">
    <property type="component" value="Chromosome 7"/>
</dbReference>
<organism evidence="8 9">
    <name type="scientific">Dryococelus australis</name>
    <dbReference type="NCBI Taxonomy" id="614101"/>
    <lineage>
        <taxon>Eukaryota</taxon>
        <taxon>Metazoa</taxon>
        <taxon>Ecdysozoa</taxon>
        <taxon>Arthropoda</taxon>
        <taxon>Hexapoda</taxon>
        <taxon>Insecta</taxon>
        <taxon>Pterygota</taxon>
        <taxon>Neoptera</taxon>
        <taxon>Polyneoptera</taxon>
        <taxon>Phasmatodea</taxon>
        <taxon>Verophasmatodea</taxon>
        <taxon>Anareolatae</taxon>
        <taxon>Phasmatidae</taxon>
        <taxon>Eurycanthinae</taxon>
        <taxon>Dryococelus</taxon>
    </lineage>
</organism>
<evidence type="ECO:0000256" key="6">
    <source>
        <dbReference type="ARBA" id="ARBA00023235"/>
    </source>
</evidence>
<evidence type="ECO:0000256" key="3">
    <source>
        <dbReference type="ARBA" id="ARBA00012895"/>
    </source>
</evidence>
<dbReference type="PANTHER" id="PTHR10169:SF38">
    <property type="entry name" value="DNA TOPOISOMERASE 2"/>
    <property type="match status" value="1"/>
</dbReference>
<sequence length="86" mass="9932">MLWQGGRHVDHVADMVVKHLIEAFKKKNKSGLDVKPFQVKKHIWLFLNCLIVNPTFDSQTKENMTLQVKNFGSKCSLSDKFINQVC</sequence>
<keyword evidence="9" id="KW-1185">Reference proteome</keyword>
<keyword evidence="5" id="KW-0238">DNA-binding</keyword>
<reference evidence="8 9" key="1">
    <citation type="submission" date="2023-02" db="EMBL/GenBank/DDBJ databases">
        <title>LHISI_Scaffold_Assembly.</title>
        <authorList>
            <person name="Stuart O.P."/>
            <person name="Cleave R."/>
            <person name="Magrath M.J.L."/>
            <person name="Mikheyev A.S."/>
        </authorList>
    </citation>
    <scope>NUCLEOTIDE SEQUENCE [LARGE SCALE GENOMIC DNA]</scope>
    <source>
        <strain evidence="8">Daus_M_001</strain>
        <tissue evidence="8">Leg muscle</tissue>
    </source>
</reference>
<dbReference type="InterPro" id="IPR013506">
    <property type="entry name" value="Topo_IIA_bsu_dom2"/>
</dbReference>
<proteinExistence type="predicted"/>
<accession>A0ABQ9H0M3</accession>
<evidence type="ECO:0000313" key="8">
    <source>
        <dbReference type="EMBL" id="KAJ8877832.1"/>
    </source>
</evidence>
<comment type="cofactor">
    <cofactor evidence="2">
        <name>Mg(2+)</name>
        <dbReference type="ChEBI" id="CHEBI:18420"/>
    </cofactor>
</comment>
<comment type="caution">
    <text evidence="8">The sequence shown here is derived from an EMBL/GenBank/DDBJ whole genome shotgun (WGS) entry which is preliminary data.</text>
</comment>
<name>A0ABQ9H0M3_9NEOP</name>
<evidence type="ECO:0000313" key="9">
    <source>
        <dbReference type="Proteomes" id="UP001159363"/>
    </source>
</evidence>
<dbReference type="InterPro" id="IPR014721">
    <property type="entry name" value="Ribsml_uS5_D2-typ_fold_subgr"/>
</dbReference>
<feature type="domain" description="DNA topoisomerase type IIA subunit B" evidence="7">
    <location>
        <begin position="4"/>
        <end position="83"/>
    </location>
</feature>
<dbReference type="EMBL" id="JARBHB010000008">
    <property type="protein sequence ID" value="KAJ8877832.1"/>
    <property type="molecule type" value="Genomic_DNA"/>
</dbReference>
<comment type="catalytic activity">
    <reaction evidence="1">
        <text>ATP-dependent breakage, passage and rejoining of double-stranded DNA.</text>
        <dbReference type="EC" id="5.6.2.2"/>
    </reaction>
</comment>